<dbReference type="Proteomes" id="UP000291084">
    <property type="component" value="Chromosome 10"/>
</dbReference>
<sequence length="94" mass="11096">YNTRSPTCNLQCWWSQTKRANHNCWCQFVRALLQSMPLVITVHCAKHHANRQMRAVQRLYTTEQISYGTSEISEFPTPAKQVNWCHYCTHNVKI</sequence>
<accession>A0A0S3T3V4</accession>
<feature type="non-terminal residue" evidence="1">
    <location>
        <position position="1"/>
    </location>
</feature>
<proteinExistence type="predicted"/>
<keyword evidence="2" id="KW-1185">Reference proteome</keyword>
<protein>
    <submittedName>
        <fullName evidence="1">Uncharacterized protein</fullName>
    </submittedName>
</protein>
<reference evidence="1 2" key="1">
    <citation type="journal article" date="2015" name="Sci. Rep.">
        <title>The power of single molecule real-time sequencing technology in the de novo assembly of a eukaryotic genome.</title>
        <authorList>
            <person name="Sakai H."/>
            <person name="Naito K."/>
            <person name="Ogiso-Tanaka E."/>
            <person name="Takahashi Y."/>
            <person name="Iseki K."/>
            <person name="Muto C."/>
            <person name="Satou K."/>
            <person name="Teruya K."/>
            <person name="Shiroma A."/>
            <person name="Shimoji M."/>
            <person name="Hirano T."/>
            <person name="Itoh T."/>
            <person name="Kaga A."/>
            <person name="Tomooka N."/>
        </authorList>
    </citation>
    <scope>NUCLEOTIDE SEQUENCE [LARGE SCALE GENOMIC DNA]</scope>
    <source>
        <strain evidence="2">cv. Shumari</strain>
    </source>
</reference>
<organism evidence="1 2">
    <name type="scientific">Vigna angularis var. angularis</name>
    <dbReference type="NCBI Taxonomy" id="157739"/>
    <lineage>
        <taxon>Eukaryota</taxon>
        <taxon>Viridiplantae</taxon>
        <taxon>Streptophyta</taxon>
        <taxon>Embryophyta</taxon>
        <taxon>Tracheophyta</taxon>
        <taxon>Spermatophyta</taxon>
        <taxon>Magnoliopsida</taxon>
        <taxon>eudicotyledons</taxon>
        <taxon>Gunneridae</taxon>
        <taxon>Pentapetalae</taxon>
        <taxon>rosids</taxon>
        <taxon>fabids</taxon>
        <taxon>Fabales</taxon>
        <taxon>Fabaceae</taxon>
        <taxon>Papilionoideae</taxon>
        <taxon>50 kb inversion clade</taxon>
        <taxon>NPAAA clade</taxon>
        <taxon>indigoferoid/millettioid clade</taxon>
        <taxon>Phaseoleae</taxon>
        <taxon>Vigna</taxon>
    </lineage>
</organism>
<gene>
    <name evidence="1" type="primary">Vigan.10G128900</name>
    <name evidence="1" type="ORF">VIGAN_10128900</name>
</gene>
<evidence type="ECO:0000313" key="2">
    <source>
        <dbReference type="Proteomes" id="UP000291084"/>
    </source>
</evidence>
<name>A0A0S3T3V4_PHAAN</name>
<evidence type="ECO:0000313" key="1">
    <source>
        <dbReference type="EMBL" id="BAT99777.1"/>
    </source>
</evidence>
<dbReference type="AlphaFoldDB" id="A0A0S3T3V4"/>
<dbReference type="EMBL" id="AP015043">
    <property type="protein sequence ID" value="BAT99777.1"/>
    <property type="molecule type" value="Genomic_DNA"/>
</dbReference>